<dbReference type="InterPro" id="IPR036188">
    <property type="entry name" value="FAD/NAD-bd_sf"/>
</dbReference>
<evidence type="ECO:0000313" key="3">
    <source>
        <dbReference type="Proteomes" id="UP000019140"/>
    </source>
</evidence>
<organism evidence="2 3">
    <name type="scientific">Candidatus Entotheonella gemina</name>
    <dbReference type="NCBI Taxonomy" id="1429439"/>
    <lineage>
        <taxon>Bacteria</taxon>
        <taxon>Pseudomonadati</taxon>
        <taxon>Nitrospinota/Tectimicrobiota group</taxon>
        <taxon>Candidatus Tectimicrobiota</taxon>
        <taxon>Candidatus Entotheonellia</taxon>
        <taxon>Candidatus Entotheonellales</taxon>
        <taxon>Candidatus Entotheonellaceae</taxon>
        <taxon>Candidatus Entotheonella</taxon>
    </lineage>
</organism>
<evidence type="ECO:0000313" key="2">
    <source>
        <dbReference type="EMBL" id="ETW93253.1"/>
    </source>
</evidence>
<dbReference type="HOGENOM" id="CLU_1206969_0_0_7"/>
<protein>
    <recommendedName>
        <fullName evidence="1">FAD dependent oxidoreductase domain-containing protein</fullName>
    </recommendedName>
</protein>
<proteinExistence type="predicted"/>
<feature type="domain" description="FAD dependent oxidoreductase" evidence="1">
    <location>
        <begin position="17"/>
        <end position="226"/>
    </location>
</feature>
<name>W4L584_9BACT</name>
<comment type="caution">
    <text evidence="2">The sequence shown here is derived from an EMBL/GenBank/DDBJ whole genome shotgun (WGS) entry which is preliminary data.</text>
</comment>
<dbReference type="AlphaFoldDB" id="W4L584"/>
<accession>W4L584</accession>
<evidence type="ECO:0000259" key="1">
    <source>
        <dbReference type="Pfam" id="PF01266"/>
    </source>
</evidence>
<sequence length="230" mass="25137">MIIDLGKAKTDPLPVYDLCIVGSGPAGLTVANELAASGLRLCVLESGQLKFTKHGDTLRQVKSEGIRIKDYSRERILGGASTTWAGLASPLDPVDFRPRPFLRYSGWPISRDDLLPYYEKASRAYGFASLKHFGSEGFSEVKAGNDREFQWTDLEEKTFLAAAKPQNFGRMFRSIFSQPGIDLYLDATLIRLERDDSAPCIAHGVVCTSTGHSAMVEAAVFILATGGIEN</sequence>
<dbReference type="Pfam" id="PF01266">
    <property type="entry name" value="DAO"/>
    <property type="match status" value="1"/>
</dbReference>
<dbReference type="EMBL" id="AZHX01002685">
    <property type="protein sequence ID" value="ETW93253.1"/>
    <property type="molecule type" value="Genomic_DNA"/>
</dbReference>
<dbReference type="Proteomes" id="UP000019140">
    <property type="component" value="Unassembled WGS sequence"/>
</dbReference>
<gene>
    <name evidence="2" type="ORF">ETSY2_51735</name>
</gene>
<keyword evidence="3" id="KW-1185">Reference proteome</keyword>
<dbReference type="SUPFAM" id="SSF51905">
    <property type="entry name" value="FAD/NAD(P)-binding domain"/>
    <property type="match status" value="1"/>
</dbReference>
<dbReference type="Gene3D" id="3.50.50.60">
    <property type="entry name" value="FAD/NAD(P)-binding domain"/>
    <property type="match status" value="1"/>
</dbReference>
<dbReference type="InterPro" id="IPR006076">
    <property type="entry name" value="FAD-dep_OxRdtase"/>
</dbReference>
<reference evidence="2 3" key="1">
    <citation type="journal article" date="2014" name="Nature">
        <title>An environmental bacterial taxon with a large and distinct metabolic repertoire.</title>
        <authorList>
            <person name="Wilson M.C."/>
            <person name="Mori T."/>
            <person name="Ruckert C."/>
            <person name="Uria A.R."/>
            <person name="Helf M.J."/>
            <person name="Takada K."/>
            <person name="Gernert C."/>
            <person name="Steffens U.A."/>
            <person name="Heycke N."/>
            <person name="Schmitt S."/>
            <person name="Rinke C."/>
            <person name="Helfrich E.J."/>
            <person name="Brachmann A.O."/>
            <person name="Gurgui C."/>
            <person name="Wakimoto T."/>
            <person name="Kracht M."/>
            <person name="Crusemann M."/>
            <person name="Hentschel U."/>
            <person name="Abe I."/>
            <person name="Matsunaga S."/>
            <person name="Kalinowski J."/>
            <person name="Takeyama H."/>
            <person name="Piel J."/>
        </authorList>
    </citation>
    <scope>NUCLEOTIDE SEQUENCE [LARGE SCALE GENOMIC DNA]</scope>
    <source>
        <strain evidence="3">TSY2</strain>
    </source>
</reference>
<feature type="non-terminal residue" evidence="2">
    <location>
        <position position="230"/>
    </location>
</feature>